<evidence type="ECO:0000259" key="2">
    <source>
        <dbReference type="SMART" id="SM00507"/>
    </source>
</evidence>
<name>A0A0P7ZA83_9EURY</name>
<feature type="domain" description="HNH nuclease" evidence="2">
    <location>
        <begin position="239"/>
        <end position="290"/>
    </location>
</feature>
<keyword evidence="3" id="KW-0255">Endonuclease</keyword>
<dbReference type="InterPro" id="IPR052892">
    <property type="entry name" value="NA-targeting_endonuclease"/>
</dbReference>
<dbReference type="Pfam" id="PF14279">
    <property type="entry name" value="HNH_5"/>
    <property type="match status" value="1"/>
</dbReference>
<dbReference type="InterPro" id="IPR003615">
    <property type="entry name" value="HNH_nuc"/>
</dbReference>
<dbReference type="NCBIfam" id="NF040563">
    <property type="entry name" value="guided_IscB"/>
    <property type="match status" value="1"/>
</dbReference>
<evidence type="ECO:0000256" key="1">
    <source>
        <dbReference type="SAM" id="MobiDB-lite"/>
    </source>
</evidence>
<accession>A0A0P7ZA83</accession>
<protein>
    <submittedName>
        <fullName evidence="3">CRISPR-associated endonuclease Cas9</fullName>
    </submittedName>
</protein>
<dbReference type="InterPro" id="IPR047693">
    <property type="entry name" value="RNA-guided_IscB-like"/>
</dbReference>
<reference evidence="3 4" key="1">
    <citation type="submission" date="2015-09" db="EMBL/GenBank/DDBJ databases">
        <title>A metagenomics-based metabolic model of nitrate-dependent anaerobic oxidation of methane by Methanoperedens-like archaea.</title>
        <authorList>
            <person name="Arshad A."/>
            <person name="Speth D.R."/>
            <person name="De Graaf R.M."/>
            <person name="Op Den Camp H.J."/>
            <person name="Jetten M.S."/>
            <person name="Welte C.U."/>
        </authorList>
    </citation>
    <scope>NUCLEOTIDE SEQUENCE [LARGE SCALE GENOMIC DNA]</scope>
</reference>
<gene>
    <name evidence="3" type="primary">cas9_2</name>
    <name evidence="3" type="ORF">MPEBLZ_04094</name>
</gene>
<keyword evidence="3" id="KW-0378">Hydrolase</keyword>
<dbReference type="AlphaFoldDB" id="A0A0P7ZA83"/>
<comment type="caution">
    <text evidence="3">The sequence shown here is derived from an EMBL/GenBank/DDBJ whole genome shotgun (WGS) entry which is preliminary data.</text>
</comment>
<dbReference type="GO" id="GO:0004519">
    <property type="term" value="F:endonuclease activity"/>
    <property type="evidence" value="ECO:0007669"/>
    <property type="project" value="UniProtKB-KW"/>
</dbReference>
<dbReference type="InterPro" id="IPR029471">
    <property type="entry name" value="HNH_5"/>
</dbReference>
<feature type="region of interest" description="Disordered" evidence="1">
    <location>
        <begin position="32"/>
        <end position="51"/>
    </location>
</feature>
<dbReference type="EMBL" id="LKCM01000368">
    <property type="protein sequence ID" value="KPQ41356.1"/>
    <property type="molecule type" value="Genomic_DNA"/>
</dbReference>
<dbReference type="SMART" id="SM00507">
    <property type="entry name" value="HNHc"/>
    <property type="match status" value="1"/>
</dbReference>
<organism evidence="3 4">
    <name type="scientific">Candidatus Methanoperedens nitratireducens</name>
    <dbReference type="NCBI Taxonomy" id="1392998"/>
    <lineage>
        <taxon>Archaea</taxon>
        <taxon>Methanobacteriati</taxon>
        <taxon>Methanobacteriota</taxon>
        <taxon>Stenosarchaea group</taxon>
        <taxon>Methanomicrobia</taxon>
        <taxon>Methanosarcinales</taxon>
        <taxon>ANME-2 cluster</taxon>
        <taxon>Candidatus Methanoperedentaceae</taxon>
        <taxon>Candidatus Methanoperedens</taxon>
    </lineage>
</organism>
<feature type="compositionally biased region" description="Polar residues" evidence="1">
    <location>
        <begin position="38"/>
        <end position="47"/>
    </location>
</feature>
<dbReference type="CDD" id="cd00085">
    <property type="entry name" value="HNHc"/>
    <property type="match status" value="1"/>
</dbReference>
<dbReference type="Gene3D" id="1.10.30.50">
    <property type="match status" value="1"/>
</dbReference>
<keyword evidence="3" id="KW-0540">Nuclease</keyword>
<dbReference type="Proteomes" id="UP000050360">
    <property type="component" value="Unassembled WGS sequence"/>
</dbReference>
<proteinExistence type="predicted"/>
<evidence type="ECO:0000313" key="3">
    <source>
        <dbReference type="EMBL" id="KPQ41356.1"/>
    </source>
</evidence>
<dbReference type="Pfam" id="PF14239">
    <property type="entry name" value="RRXRR"/>
    <property type="match status" value="1"/>
</dbReference>
<dbReference type="InterPro" id="IPR025938">
    <property type="entry name" value="RRXRR_dom"/>
</dbReference>
<dbReference type="PANTHER" id="PTHR33877:SF2">
    <property type="entry name" value="OS07G0170200 PROTEIN"/>
    <property type="match status" value="1"/>
</dbReference>
<feature type="region of interest" description="Disordered" evidence="1">
    <location>
        <begin position="1"/>
        <end position="21"/>
    </location>
</feature>
<evidence type="ECO:0000313" key="4">
    <source>
        <dbReference type="Proteomes" id="UP000050360"/>
    </source>
</evidence>
<sequence length="459" mass="52724">MQRLEERDTYTPPNASQVRCNCDPALNREETLSVPGLKTSSNNSDVNQLPDCKEKEGQNLRVSVHVLNMRGKPLMPTTPRKARKLLESGKAKVVQRTPFTIRLNYTTGETRQPIWFGIDPNYTKIGFSAVTDKRELVSGEVTLRDDIPEKLTERKQYRRNRRSKLEYRKPRFQNRKREEKFPQSIQQKLDIIVNFVDQIKRILPITSVFVEVASFDTQKMVNPEISGVEYQQGELEGYEIREYLLEKYNRTCAYCGKSNVPLQVEHIIPTSRGGSDRVSNLTIACRKCNQEKGDKTAEEFGHPEVQERAKEPLKAAAFMNAIRWKLVRLLGCEHTFGYITKHNRIKLNLKKSHVNDAFVIAGGTGQRARPYQGTQTRRNNRALQTNRKGFKPSIRKKRYPLGPKDLVFLKLSSVICTVKGVFNYGNWVRIVDPIGNIINANIKNVELIKYGKGLQLRFA</sequence>
<dbReference type="PANTHER" id="PTHR33877">
    <property type="entry name" value="SLL1193 PROTEIN"/>
    <property type="match status" value="1"/>
</dbReference>
<dbReference type="PATRIC" id="fig|1719120.3.peg.4463"/>